<feature type="region of interest" description="Disordered" evidence="15">
    <location>
        <begin position="301"/>
        <end position="324"/>
    </location>
</feature>
<dbReference type="PANTHER" id="PTHR48012:SF33">
    <property type="entry name" value="NON-SPECIFIC SERINE_THREONINE PROTEIN KINASE"/>
    <property type="match status" value="1"/>
</dbReference>
<keyword evidence="9" id="KW-0418">Kinase</keyword>
<keyword evidence="6" id="KW-0597">Phosphoprotein</keyword>
<evidence type="ECO:0000256" key="15">
    <source>
        <dbReference type="SAM" id="MobiDB-lite"/>
    </source>
</evidence>
<dbReference type="SUPFAM" id="SSF56112">
    <property type="entry name" value="Protein kinase-like (PK-like)"/>
    <property type="match status" value="1"/>
</dbReference>
<sequence>MADDQSSQSWSIDRDDYELNEVIGSGATAVVQAAYCKPRKEKVAIKRINLEKCQTSMDELLKEIQAMSQCHHPNIVSYYTSFVVKDELWLVMKLLSGGSVLDIIKHIISRGEHKTGVLDEASIASILREVLEGLEYLHKNGQIHRDLKAGNILLGEDGSVQIADFGVSAFLAAGGDMTRNKVRKTFVGTPCWMAPEVMEQVRGYDFKADIWSFGITAIELATGAAPYHKYPPMKVLMLTLQNDPPCLETGITDKEMVKKYGKSFRKMLSLCLQKDPEKRSNNEYLQEKLLYKGPTITERSKKVRRVPGSSGRLHKTEDGGWEWSDDELDEESEEGKAAVAALRVRLVKDGSQNLEVSPSIDPAAANASVPISLVLRLRNPKKELNDIRFEFMSGRDSADGVSQELVSAGLVDGRDLVIVAANLQKIVDDPHSNKNVTFKLASGVEESEIPDDVKLIGFAQLSIS</sequence>
<evidence type="ECO:0000256" key="3">
    <source>
        <dbReference type="ARBA" id="ARBA00012513"/>
    </source>
</evidence>
<dbReference type="Pfam" id="PF00069">
    <property type="entry name" value="Pkinase"/>
    <property type="match status" value="1"/>
</dbReference>
<evidence type="ECO:0000256" key="1">
    <source>
        <dbReference type="ARBA" id="ARBA00004496"/>
    </source>
</evidence>
<dbReference type="Gene3D" id="3.30.200.20">
    <property type="entry name" value="Phosphorylase Kinase, domain 1"/>
    <property type="match status" value="1"/>
</dbReference>
<dbReference type="InterPro" id="IPR000719">
    <property type="entry name" value="Prot_kinase_dom"/>
</dbReference>
<dbReference type="GO" id="GO:0005829">
    <property type="term" value="C:cytosol"/>
    <property type="evidence" value="ECO:0007669"/>
    <property type="project" value="TreeGrafter"/>
</dbReference>
<dbReference type="InterPro" id="IPR011009">
    <property type="entry name" value="Kinase-like_dom_sf"/>
</dbReference>
<reference evidence="17" key="2">
    <citation type="submission" date="2025-09" db="UniProtKB">
        <authorList>
            <consortium name="Ensembl"/>
        </authorList>
    </citation>
    <scope>IDENTIFICATION</scope>
</reference>
<dbReference type="InterPro" id="IPR024678">
    <property type="entry name" value="Kinase_OSR1/WNK_CCT"/>
</dbReference>
<dbReference type="Ensembl" id="ENSDLAT00005058143.2">
    <property type="protein sequence ID" value="ENSDLAP00005054735.1"/>
    <property type="gene ID" value="ENSDLAG00005023345.2"/>
</dbReference>
<dbReference type="CDD" id="cd06610">
    <property type="entry name" value="STKc_OSR1_SPAK"/>
    <property type="match status" value="1"/>
</dbReference>
<dbReference type="PROSITE" id="PS00107">
    <property type="entry name" value="PROTEIN_KINASE_ATP"/>
    <property type="match status" value="1"/>
</dbReference>
<dbReference type="Proteomes" id="UP000694389">
    <property type="component" value="Unassembled WGS sequence"/>
</dbReference>
<dbReference type="EC" id="2.7.11.1" evidence="3"/>
<evidence type="ECO:0000256" key="14">
    <source>
        <dbReference type="PROSITE-ProRule" id="PRU10141"/>
    </source>
</evidence>
<evidence type="ECO:0000313" key="18">
    <source>
        <dbReference type="Proteomes" id="UP000694389"/>
    </source>
</evidence>
<dbReference type="SMART" id="SM00220">
    <property type="entry name" value="S_TKc"/>
    <property type="match status" value="1"/>
</dbReference>
<comment type="subcellular location">
    <subcellularLocation>
        <location evidence="1">Cytoplasm</location>
    </subcellularLocation>
</comment>
<evidence type="ECO:0000256" key="6">
    <source>
        <dbReference type="ARBA" id="ARBA00022553"/>
    </source>
</evidence>
<evidence type="ECO:0000256" key="10">
    <source>
        <dbReference type="ARBA" id="ARBA00022840"/>
    </source>
</evidence>
<keyword evidence="10 14" id="KW-0067">ATP-binding</keyword>
<reference evidence="17" key="1">
    <citation type="submission" date="2025-08" db="UniProtKB">
        <authorList>
            <consortium name="Ensembl"/>
        </authorList>
    </citation>
    <scope>IDENTIFICATION</scope>
</reference>
<keyword evidence="5" id="KW-0723">Serine/threonine-protein kinase</keyword>
<dbReference type="FunFam" id="3.10.20.90:FF:000043">
    <property type="entry name" value="serine/threonine-protein kinase OSR1 isoform X1"/>
    <property type="match status" value="1"/>
</dbReference>
<keyword evidence="11" id="KW-0007">Acetylation</keyword>
<dbReference type="GO" id="GO:0005524">
    <property type="term" value="F:ATP binding"/>
    <property type="evidence" value="ECO:0007669"/>
    <property type="project" value="UniProtKB-UniRule"/>
</dbReference>
<comment type="catalytic activity">
    <reaction evidence="12">
        <text>L-threonyl-[protein] + ATP = O-phospho-L-threonyl-[protein] + ADP + H(+)</text>
        <dbReference type="Rhea" id="RHEA:46608"/>
        <dbReference type="Rhea" id="RHEA-COMP:11060"/>
        <dbReference type="Rhea" id="RHEA-COMP:11605"/>
        <dbReference type="ChEBI" id="CHEBI:15378"/>
        <dbReference type="ChEBI" id="CHEBI:30013"/>
        <dbReference type="ChEBI" id="CHEBI:30616"/>
        <dbReference type="ChEBI" id="CHEBI:61977"/>
        <dbReference type="ChEBI" id="CHEBI:456216"/>
        <dbReference type="EC" id="2.7.11.1"/>
    </reaction>
</comment>
<feature type="binding site" evidence="14">
    <location>
        <position position="46"/>
    </location>
    <ligand>
        <name>ATP</name>
        <dbReference type="ChEBI" id="CHEBI:30616"/>
    </ligand>
</feature>
<dbReference type="FunFam" id="1.10.510.10:FF:000068">
    <property type="entry name" value="STE20/SPS1-related proline-alanine-rich protein kinase"/>
    <property type="match status" value="1"/>
</dbReference>
<evidence type="ECO:0000256" key="9">
    <source>
        <dbReference type="ARBA" id="ARBA00022777"/>
    </source>
</evidence>
<dbReference type="Pfam" id="PF12202">
    <property type="entry name" value="OSR1_C"/>
    <property type="match status" value="1"/>
</dbReference>
<comment type="catalytic activity">
    <reaction evidence="13">
        <text>L-seryl-[protein] + ATP = O-phospho-L-seryl-[protein] + ADP + H(+)</text>
        <dbReference type="Rhea" id="RHEA:17989"/>
        <dbReference type="Rhea" id="RHEA-COMP:9863"/>
        <dbReference type="Rhea" id="RHEA-COMP:11604"/>
        <dbReference type="ChEBI" id="CHEBI:15378"/>
        <dbReference type="ChEBI" id="CHEBI:29999"/>
        <dbReference type="ChEBI" id="CHEBI:30616"/>
        <dbReference type="ChEBI" id="CHEBI:83421"/>
        <dbReference type="ChEBI" id="CHEBI:456216"/>
        <dbReference type="EC" id="2.7.11.1"/>
    </reaction>
</comment>
<evidence type="ECO:0000313" key="17">
    <source>
        <dbReference type="Ensembl" id="ENSDLAP00005054735.1"/>
    </source>
</evidence>
<evidence type="ECO:0000256" key="11">
    <source>
        <dbReference type="ARBA" id="ARBA00022990"/>
    </source>
</evidence>
<organism evidence="17 18">
    <name type="scientific">Dicentrarchus labrax</name>
    <name type="common">European seabass</name>
    <name type="synonym">Morone labrax</name>
    <dbReference type="NCBI Taxonomy" id="13489"/>
    <lineage>
        <taxon>Eukaryota</taxon>
        <taxon>Metazoa</taxon>
        <taxon>Chordata</taxon>
        <taxon>Craniata</taxon>
        <taxon>Vertebrata</taxon>
        <taxon>Euteleostomi</taxon>
        <taxon>Actinopterygii</taxon>
        <taxon>Neopterygii</taxon>
        <taxon>Teleostei</taxon>
        <taxon>Neoteleostei</taxon>
        <taxon>Acanthomorphata</taxon>
        <taxon>Eupercaria</taxon>
        <taxon>Moronidae</taxon>
        <taxon>Dicentrarchus</taxon>
    </lineage>
</organism>
<dbReference type="PROSITE" id="PS50011">
    <property type="entry name" value="PROTEIN_KINASE_DOM"/>
    <property type="match status" value="1"/>
</dbReference>
<dbReference type="Gene3D" id="1.10.510.10">
    <property type="entry name" value="Transferase(Phosphotransferase) domain 1"/>
    <property type="match status" value="1"/>
</dbReference>
<keyword evidence="7" id="KW-0808">Transferase</keyword>
<evidence type="ECO:0000256" key="7">
    <source>
        <dbReference type="ARBA" id="ARBA00022679"/>
    </source>
</evidence>
<evidence type="ECO:0000259" key="16">
    <source>
        <dbReference type="PROSITE" id="PS50011"/>
    </source>
</evidence>
<dbReference type="InterPro" id="IPR050629">
    <property type="entry name" value="STE20/SPS1-PAK"/>
</dbReference>
<evidence type="ECO:0000256" key="2">
    <source>
        <dbReference type="ARBA" id="ARBA00008874"/>
    </source>
</evidence>
<dbReference type="AlphaFoldDB" id="A0A8C4IDK6"/>
<protein>
    <recommendedName>
        <fullName evidence="3">non-specific serine/threonine protein kinase</fullName>
        <ecNumber evidence="3">2.7.11.1</ecNumber>
    </recommendedName>
</protein>
<comment type="similarity">
    <text evidence="2">Belongs to the protein kinase superfamily. STE Ser/Thr protein kinase family. STE20 subfamily.</text>
</comment>
<keyword evidence="18" id="KW-1185">Reference proteome</keyword>
<feature type="domain" description="Protein kinase" evidence="16">
    <location>
        <begin position="17"/>
        <end position="296"/>
    </location>
</feature>
<dbReference type="PANTHER" id="PTHR48012">
    <property type="entry name" value="STERILE20-LIKE KINASE, ISOFORM B-RELATED"/>
    <property type="match status" value="1"/>
</dbReference>
<keyword evidence="8 14" id="KW-0547">Nucleotide-binding</keyword>
<evidence type="ECO:0000256" key="4">
    <source>
        <dbReference type="ARBA" id="ARBA00022490"/>
    </source>
</evidence>
<proteinExistence type="inferred from homology"/>
<dbReference type="GeneTree" id="ENSGT00940000154621"/>
<evidence type="ECO:0000256" key="8">
    <source>
        <dbReference type="ARBA" id="ARBA00022741"/>
    </source>
</evidence>
<dbReference type="GO" id="GO:0004674">
    <property type="term" value="F:protein serine/threonine kinase activity"/>
    <property type="evidence" value="ECO:0007669"/>
    <property type="project" value="UniProtKB-KW"/>
</dbReference>
<dbReference type="FunFam" id="3.30.200.20:FF:000114">
    <property type="entry name" value="serine/threonine-protein kinase OSR1 isoform X1"/>
    <property type="match status" value="1"/>
</dbReference>
<keyword evidence="4" id="KW-0963">Cytoplasm</keyword>
<evidence type="ECO:0000256" key="13">
    <source>
        <dbReference type="ARBA" id="ARBA00048679"/>
    </source>
</evidence>
<evidence type="ECO:0000256" key="5">
    <source>
        <dbReference type="ARBA" id="ARBA00022527"/>
    </source>
</evidence>
<evidence type="ECO:0000256" key="12">
    <source>
        <dbReference type="ARBA" id="ARBA00047899"/>
    </source>
</evidence>
<name>A0A8C4IDK6_DICLA</name>
<dbReference type="GO" id="GO:0010820">
    <property type="term" value="P:positive regulation of T cell chemotaxis"/>
    <property type="evidence" value="ECO:0007669"/>
    <property type="project" value="TreeGrafter"/>
</dbReference>
<accession>A0A8C4IDK6</accession>
<dbReference type="GO" id="GO:0035556">
    <property type="term" value="P:intracellular signal transduction"/>
    <property type="evidence" value="ECO:0007669"/>
    <property type="project" value="TreeGrafter"/>
</dbReference>
<dbReference type="Gene3D" id="3.10.20.90">
    <property type="entry name" value="Phosphatidylinositol 3-kinase Catalytic Subunit, Chain A, domain 1"/>
    <property type="match status" value="1"/>
</dbReference>
<dbReference type="InterPro" id="IPR017441">
    <property type="entry name" value="Protein_kinase_ATP_BS"/>
</dbReference>